<organism evidence="1 2">
    <name type="scientific">Cytobacillus horneckiae</name>
    <dbReference type="NCBI Taxonomy" id="549687"/>
    <lineage>
        <taxon>Bacteria</taxon>
        <taxon>Bacillati</taxon>
        <taxon>Bacillota</taxon>
        <taxon>Bacilli</taxon>
        <taxon>Bacillales</taxon>
        <taxon>Bacillaceae</taxon>
        <taxon>Cytobacillus</taxon>
    </lineage>
</organism>
<keyword evidence="2" id="KW-1185">Reference proteome</keyword>
<gene>
    <name evidence="1" type="ORF">CWS20_25870</name>
</gene>
<protein>
    <submittedName>
        <fullName evidence="1">Uncharacterized protein</fullName>
    </submittedName>
</protein>
<proteinExistence type="predicted"/>
<reference evidence="1 2" key="1">
    <citation type="journal article" date="2010" name="Int. J. Syst. Evol. Microbiol.">
        <title>Bacillus horneckiae sp. nov., isolated from a spacecraft-assembly clean room.</title>
        <authorList>
            <person name="Vaishampayan P."/>
            <person name="Probst A."/>
            <person name="Krishnamurthi S."/>
            <person name="Ghosh S."/>
            <person name="Osman S."/>
            <person name="McDowall A."/>
            <person name="Ruckmani A."/>
            <person name="Mayilraj S."/>
            <person name="Venkateswaran K."/>
        </authorList>
    </citation>
    <scope>NUCLEOTIDE SEQUENCE [LARGE SCALE GENOMIC DNA]</scope>
    <source>
        <strain evidence="2">1PO1SC</strain>
    </source>
</reference>
<dbReference type="EMBL" id="PISD01000078">
    <property type="protein sequence ID" value="PKG26072.1"/>
    <property type="molecule type" value="Genomic_DNA"/>
</dbReference>
<dbReference type="Proteomes" id="UP000233343">
    <property type="component" value="Unassembled WGS sequence"/>
</dbReference>
<evidence type="ECO:0000313" key="1">
    <source>
        <dbReference type="EMBL" id="PKG26072.1"/>
    </source>
</evidence>
<dbReference type="AlphaFoldDB" id="A0A2N0Z995"/>
<comment type="caution">
    <text evidence="1">The sequence shown here is derived from an EMBL/GenBank/DDBJ whole genome shotgun (WGS) entry which is preliminary data.</text>
</comment>
<name>A0A2N0Z995_9BACI</name>
<accession>A0A2N0Z995</accession>
<evidence type="ECO:0000313" key="2">
    <source>
        <dbReference type="Proteomes" id="UP000233343"/>
    </source>
</evidence>
<sequence>MKGEPMKKQTFIQYNLFDIYTGMDYQSLHIRIIQEQVVDEIGQTLAFKVIKSNHIQHQSQIRLNIKVSQHYTLTLQQVDEFLTLPTLFEIDVTILKSISA</sequence>